<evidence type="ECO:0000313" key="2">
    <source>
        <dbReference type="Proteomes" id="UP000044377"/>
    </source>
</evidence>
<gene>
    <name evidence="1" type="ORF">BN1221_00944c</name>
</gene>
<reference evidence="2" key="1">
    <citation type="submission" date="2015-01" db="EMBL/GenBank/DDBJ databases">
        <authorList>
            <person name="Paterson Steve"/>
        </authorList>
    </citation>
    <scope>NUCLEOTIDE SEQUENCE [LARGE SCALE GENOMIC DNA]</scope>
    <source>
        <strain evidence="2">OBR1</strain>
    </source>
</reference>
<organism evidence="1 2">
    <name type="scientific">Brenneria goodwinii</name>
    <dbReference type="NCBI Taxonomy" id="1109412"/>
    <lineage>
        <taxon>Bacteria</taxon>
        <taxon>Pseudomonadati</taxon>
        <taxon>Pseudomonadota</taxon>
        <taxon>Gammaproteobacteria</taxon>
        <taxon>Enterobacterales</taxon>
        <taxon>Pectobacteriaceae</taxon>
        <taxon>Brenneria</taxon>
    </lineage>
</organism>
<name>A0A0G4JRJ3_9GAMM</name>
<dbReference type="Proteomes" id="UP000044377">
    <property type="component" value="Unassembled WGS sequence"/>
</dbReference>
<protein>
    <submittedName>
        <fullName evidence="1">Uncharacterized protein</fullName>
    </submittedName>
</protein>
<sequence>MLGYYRGHDAIQIVSRILFNHALLYGVAHDFGQMLAHPSGDVMHAFIVDGFNQLPQMAGFNLRDIHRADIGKNVAFQAGEDFIGVCV</sequence>
<dbReference type="EMBL" id="CGIG01000001">
    <property type="protein sequence ID" value="CPR14529.1"/>
    <property type="molecule type" value="Genomic_DNA"/>
</dbReference>
<dbReference type="AlphaFoldDB" id="A0A0G4JRJ3"/>
<evidence type="ECO:0000313" key="1">
    <source>
        <dbReference type="EMBL" id="CPR14529.1"/>
    </source>
</evidence>
<accession>A0A0G4JRJ3</accession>
<keyword evidence="2" id="KW-1185">Reference proteome</keyword>
<proteinExistence type="predicted"/>
<dbReference type="STRING" id="1109412.BN1221_00944c"/>